<dbReference type="Pfam" id="PF16259">
    <property type="entry name" value="DUF4913"/>
    <property type="match status" value="1"/>
</dbReference>
<reference evidence="1 2" key="1">
    <citation type="submission" date="2018-09" db="EMBL/GenBank/DDBJ databases">
        <title>Novel species of Arthrobacter.</title>
        <authorList>
            <person name="Liu Q."/>
            <person name="Xin Y.-H."/>
        </authorList>
    </citation>
    <scope>NUCLEOTIDE SEQUENCE [LARGE SCALE GENOMIC DNA]</scope>
    <source>
        <strain evidence="1 2">Hz2</strain>
    </source>
</reference>
<dbReference type="Proteomes" id="UP000272560">
    <property type="component" value="Unassembled WGS sequence"/>
</dbReference>
<dbReference type="OrthoDB" id="4570343at2"/>
<evidence type="ECO:0000313" key="2">
    <source>
        <dbReference type="Proteomes" id="UP000272560"/>
    </source>
</evidence>
<dbReference type="RefSeq" id="WP_120150061.1">
    <property type="nucleotide sequence ID" value="NZ_QZVT01000010.1"/>
</dbReference>
<accession>A0A3A5M3U7</accession>
<keyword evidence="2" id="KW-1185">Reference proteome</keyword>
<sequence length="125" mass="14126">MSDDLASDESTEQDPEVITPADLVAWVEEFISEVESVDRSSGQHWCSQWWNHPEAVSRFRALHEKWLEAQAGGGMSGWWVDHFDSHAAVLFAKRGPFGECGTTHQPKTSRRVLACEAPPTDWSWD</sequence>
<dbReference type="AlphaFoldDB" id="A0A3A5M3U7"/>
<comment type="caution">
    <text evidence="1">The sequence shown here is derived from an EMBL/GenBank/DDBJ whole genome shotgun (WGS) entry which is preliminary data.</text>
</comment>
<protein>
    <submittedName>
        <fullName evidence="1">DUF4913 domain-containing protein</fullName>
    </submittedName>
</protein>
<gene>
    <name evidence="1" type="ORF">D6T63_16055</name>
</gene>
<evidence type="ECO:0000313" key="1">
    <source>
        <dbReference type="EMBL" id="RJT76971.1"/>
    </source>
</evidence>
<dbReference type="EMBL" id="QZVT01000010">
    <property type="protein sequence ID" value="RJT76971.1"/>
    <property type="molecule type" value="Genomic_DNA"/>
</dbReference>
<name>A0A3A5M3U7_9MICC</name>
<proteinExistence type="predicted"/>
<organism evidence="1 2">
    <name type="scientific">Arthrobacter cheniae</name>
    <dbReference type="NCBI Taxonomy" id="1258888"/>
    <lineage>
        <taxon>Bacteria</taxon>
        <taxon>Bacillati</taxon>
        <taxon>Actinomycetota</taxon>
        <taxon>Actinomycetes</taxon>
        <taxon>Micrococcales</taxon>
        <taxon>Micrococcaceae</taxon>
        <taxon>Arthrobacter</taxon>
    </lineage>
</organism>
<dbReference type="InterPro" id="IPR032584">
    <property type="entry name" value="DUF4913"/>
</dbReference>